<dbReference type="InterPro" id="IPR011249">
    <property type="entry name" value="Metalloenz_LuxS/M16"/>
</dbReference>
<proteinExistence type="inferred from homology"/>
<evidence type="ECO:0000313" key="4">
    <source>
        <dbReference type="EMBL" id="QHT92274.1"/>
    </source>
</evidence>
<dbReference type="InterPro" id="IPR011765">
    <property type="entry name" value="Pept_M16_N"/>
</dbReference>
<dbReference type="GO" id="GO:0006508">
    <property type="term" value="P:proteolysis"/>
    <property type="evidence" value="ECO:0007669"/>
    <property type="project" value="InterPro"/>
</dbReference>
<dbReference type="Pfam" id="PF00675">
    <property type="entry name" value="Peptidase_M16"/>
    <property type="match status" value="1"/>
</dbReference>
<dbReference type="PANTHER" id="PTHR11851:SF49">
    <property type="entry name" value="MITOCHONDRIAL-PROCESSING PEPTIDASE SUBUNIT ALPHA"/>
    <property type="match status" value="1"/>
</dbReference>
<dbReference type="AlphaFoldDB" id="A0A6C0IGL9"/>
<dbReference type="PROSITE" id="PS00143">
    <property type="entry name" value="INSULINASE"/>
    <property type="match status" value="1"/>
</dbReference>
<evidence type="ECO:0000259" key="3">
    <source>
        <dbReference type="Pfam" id="PF05193"/>
    </source>
</evidence>
<feature type="domain" description="Peptidase M16 C-terminal" evidence="3">
    <location>
        <begin position="172"/>
        <end position="356"/>
    </location>
</feature>
<dbReference type="GO" id="GO:0046872">
    <property type="term" value="F:metal ion binding"/>
    <property type="evidence" value="ECO:0007669"/>
    <property type="project" value="InterPro"/>
</dbReference>
<dbReference type="Pfam" id="PF05193">
    <property type="entry name" value="Peptidase_M16_C"/>
    <property type="match status" value="1"/>
</dbReference>
<protein>
    <recommendedName>
        <fullName evidence="5">Peptidase M16 N-terminal domain-containing protein</fullName>
    </recommendedName>
</protein>
<evidence type="ECO:0000256" key="1">
    <source>
        <dbReference type="ARBA" id="ARBA00007261"/>
    </source>
</evidence>
<evidence type="ECO:0000259" key="2">
    <source>
        <dbReference type="Pfam" id="PF00675"/>
    </source>
</evidence>
<dbReference type="InterPro" id="IPR050361">
    <property type="entry name" value="MPP/UQCRC_Complex"/>
</dbReference>
<dbReference type="InterPro" id="IPR007863">
    <property type="entry name" value="Peptidase_M16_C"/>
</dbReference>
<dbReference type="EMBL" id="MN740182">
    <property type="protein sequence ID" value="QHT92274.1"/>
    <property type="molecule type" value="Genomic_DNA"/>
</dbReference>
<dbReference type="InterPro" id="IPR001431">
    <property type="entry name" value="Pept_M16_Zn_BS"/>
</dbReference>
<dbReference type="SUPFAM" id="SSF63411">
    <property type="entry name" value="LuxS/MPP-like metallohydrolase"/>
    <property type="match status" value="2"/>
</dbReference>
<reference evidence="4" key="1">
    <citation type="journal article" date="2020" name="Nature">
        <title>Giant virus diversity and host interactions through global metagenomics.</title>
        <authorList>
            <person name="Schulz F."/>
            <person name="Roux S."/>
            <person name="Paez-Espino D."/>
            <person name="Jungbluth S."/>
            <person name="Walsh D.A."/>
            <person name="Denef V.J."/>
            <person name="McMahon K.D."/>
            <person name="Konstantinidis K.T."/>
            <person name="Eloe-Fadrosh E.A."/>
            <person name="Kyrpides N.C."/>
            <person name="Woyke T."/>
        </authorList>
    </citation>
    <scope>NUCLEOTIDE SEQUENCE</scope>
    <source>
        <strain evidence="4">GVMAG-M-3300023184-88</strain>
    </source>
</reference>
<dbReference type="Gene3D" id="3.30.830.10">
    <property type="entry name" value="Metalloenzyme, LuxS/M16 peptidase-like"/>
    <property type="match status" value="2"/>
</dbReference>
<accession>A0A6C0IGL9</accession>
<evidence type="ECO:0008006" key="5">
    <source>
        <dbReference type="Google" id="ProtNLM"/>
    </source>
</evidence>
<feature type="domain" description="Peptidase M16 N-terminal" evidence="2">
    <location>
        <begin position="21"/>
        <end position="160"/>
    </location>
</feature>
<dbReference type="GO" id="GO:0004222">
    <property type="term" value="F:metalloendopeptidase activity"/>
    <property type="evidence" value="ECO:0007669"/>
    <property type="project" value="InterPro"/>
</dbReference>
<dbReference type="PANTHER" id="PTHR11851">
    <property type="entry name" value="METALLOPROTEASE"/>
    <property type="match status" value="1"/>
</dbReference>
<name>A0A6C0IGL9_9ZZZZ</name>
<organism evidence="4">
    <name type="scientific">viral metagenome</name>
    <dbReference type="NCBI Taxonomy" id="1070528"/>
    <lineage>
        <taxon>unclassified sequences</taxon>
        <taxon>metagenomes</taxon>
        <taxon>organismal metagenomes</taxon>
    </lineage>
</organism>
<comment type="similarity">
    <text evidence="1">Belongs to the peptidase M16 family.</text>
</comment>
<sequence length="432" mass="49454">MSSKDIKTHTFENGFHMIYQKSNQSNPLTSIYVLCNVGSAYEPVSIRGASHLVEHMCFKGTTAIHNPKKLLLQYNKMGANINAYTEKRYTSYVLKAHDTHTEQCLTTLSDMLLHSTFSKKEFEKERRVVVEETIRLKDDEQDLLQTQMDTVYFKGSSYEYPIDAKEYHDTRFSYEDICEWYHWFYHPSNMICSIVTNHSFSDICTLLSKTDFATMKDNGYRRCLPKVALYPSLQLTSIKNTPVQYISKKGVAANTLILGFRTCSRSSKDKYALNVLQSVLNGMSGRLFTLLRTNHGLTYRSTCDSLYHEHTGFLQIYLQTDPKKLEEVVSLVTGLIASLRKDGVTAEEIVVAKEKLKGQLLVSMQSIDTIAEYNGVECALSPHCEFVPYEKVYDKCIAPITRKCVQDVVERYLCASNQVMGILYDRKRGDEL</sequence>